<evidence type="ECO:0000313" key="3">
    <source>
        <dbReference type="RefSeq" id="XP_021803479.1"/>
    </source>
</evidence>
<organism evidence="2 3">
    <name type="scientific">Prunus avium</name>
    <name type="common">Cherry</name>
    <name type="synonym">Cerasus avium</name>
    <dbReference type="NCBI Taxonomy" id="42229"/>
    <lineage>
        <taxon>Eukaryota</taxon>
        <taxon>Viridiplantae</taxon>
        <taxon>Streptophyta</taxon>
        <taxon>Embryophyta</taxon>
        <taxon>Tracheophyta</taxon>
        <taxon>Spermatophyta</taxon>
        <taxon>Magnoliopsida</taxon>
        <taxon>eudicotyledons</taxon>
        <taxon>Gunneridae</taxon>
        <taxon>Pentapetalae</taxon>
        <taxon>rosids</taxon>
        <taxon>fabids</taxon>
        <taxon>Rosales</taxon>
        <taxon>Rosaceae</taxon>
        <taxon>Amygdaloideae</taxon>
        <taxon>Amygdaleae</taxon>
        <taxon>Prunus</taxon>
    </lineage>
</organism>
<dbReference type="Pfam" id="PF17919">
    <property type="entry name" value="RT_RNaseH_2"/>
    <property type="match status" value="1"/>
</dbReference>
<dbReference type="Gene3D" id="3.30.70.270">
    <property type="match status" value="2"/>
</dbReference>
<dbReference type="InterPro" id="IPR036397">
    <property type="entry name" value="RNaseH_sf"/>
</dbReference>
<dbReference type="GeneID" id="110747641"/>
<dbReference type="PROSITE" id="PS50879">
    <property type="entry name" value="RNASE_H_1"/>
    <property type="match status" value="1"/>
</dbReference>
<accession>A0A6P5RKG6</accession>
<dbReference type="Gene3D" id="3.30.420.10">
    <property type="entry name" value="Ribonuclease H-like superfamily/Ribonuclease H"/>
    <property type="match status" value="1"/>
</dbReference>
<reference evidence="3" key="1">
    <citation type="submission" date="2025-08" db="UniProtKB">
        <authorList>
            <consortium name="RefSeq"/>
        </authorList>
    </citation>
    <scope>IDENTIFICATION</scope>
</reference>
<dbReference type="PANTHER" id="PTHR48475">
    <property type="entry name" value="RIBONUCLEASE H"/>
    <property type="match status" value="1"/>
</dbReference>
<dbReference type="KEGG" id="pavi:110747641"/>
<dbReference type="InterPro" id="IPR043502">
    <property type="entry name" value="DNA/RNA_pol_sf"/>
</dbReference>
<name>A0A6P5RKG6_PRUAV</name>
<proteinExistence type="predicted"/>
<dbReference type="InterPro" id="IPR002156">
    <property type="entry name" value="RNaseH_domain"/>
</dbReference>
<evidence type="ECO:0000313" key="2">
    <source>
        <dbReference type="Proteomes" id="UP000515124"/>
    </source>
</evidence>
<dbReference type="InterPro" id="IPR012337">
    <property type="entry name" value="RNaseH-like_sf"/>
</dbReference>
<protein>
    <submittedName>
        <fullName evidence="3">Uncharacterized protein LOC110747641</fullName>
    </submittedName>
</protein>
<dbReference type="RefSeq" id="XP_021803479.1">
    <property type="nucleotide sequence ID" value="XM_021947787.1"/>
</dbReference>
<evidence type="ECO:0000259" key="1">
    <source>
        <dbReference type="PROSITE" id="PS50879"/>
    </source>
</evidence>
<dbReference type="SUPFAM" id="SSF56672">
    <property type="entry name" value="DNA/RNA polymerases"/>
    <property type="match status" value="1"/>
</dbReference>
<sequence length="428" mass="47409">MEVYVDDMLVKSRTVGEHLANLSLMFGILKNYRMRLNPTKCAFGVSSGRFLSFMISQRGIEANPDKIRAIIDMEVPKTQKDVQSLTGRVAALTRFISKATDKCAPFFKALKGGKRHIEWTAECDKAFQDLKDYMGRAPLLSKPLPGEILSLYLSVSNTTVSSVLIRIPEKAELPIFYVSKASFKPKPAEKGQAVSDFIAKLTPSEAPEPGKTPPLEGLPNSSRLDQSIPIWILHVDGSANQQGCGAGLVLTAPDGTKIEYAIRFGFRTSNNEAEYEALLAGLQLAKTMGAKQVSIHSDSQLIVNQVIADFAAKDASAHLLLRQFQAYEIRQVPRSENSHADALARLANAINDKIGRKVPVEILAQPSTTTVDICAVRYEDTWMSPIYIYLTNGTLPEDKVQVRKLRYRSARYIVINDILYKRGYTPPT</sequence>
<dbReference type="InterPro" id="IPR041577">
    <property type="entry name" value="RT_RNaseH_2"/>
</dbReference>
<dbReference type="Proteomes" id="UP000515124">
    <property type="component" value="Unplaced"/>
</dbReference>
<dbReference type="CDD" id="cd09279">
    <property type="entry name" value="RNase_HI_like"/>
    <property type="match status" value="1"/>
</dbReference>
<dbReference type="InterPro" id="IPR043128">
    <property type="entry name" value="Rev_trsase/Diguanyl_cyclase"/>
</dbReference>
<keyword evidence="2" id="KW-1185">Reference proteome</keyword>
<dbReference type="Pfam" id="PF13456">
    <property type="entry name" value="RVT_3"/>
    <property type="match status" value="1"/>
</dbReference>
<feature type="domain" description="RNase H type-1" evidence="1">
    <location>
        <begin position="227"/>
        <end position="360"/>
    </location>
</feature>
<dbReference type="SUPFAM" id="SSF53098">
    <property type="entry name" value="Ribonuclease H-like"/>
    <property type="match status" value="1"/>
</dbReference>
<dbReference type="GO" id="GO:0003676">
    <property type="term" value="F:nucleic acid binding"/>
    <property type="evidence" value="ECO:0007669"/>
    <property type="project" value="InterPro"/>
</dbReference>
<gene>
    <name evidence="3" type="primary">LOC110747641</name>
</gene>
<dbReference type="PANTHER" id="PTHR48475:SF2">
    <property type="entry name" value="RIBONUCLEASE H"/>
    <property type="match status" value="1"/>
</dbReference>
<dbReference type="AlphaFoldDB" id="A0A6P5RKG6"/>
<dbReference type="GO" id="GO:0004523">
    <property type="term" value="F:RNA-DNA hybrid ribonuclease activity"/>
    <property type="evidence" value="ECO:0007669"/>
    <property type="project" value="InterPro"/>
</dbReference>